<organism evidence="1 2">
    <name type="scientific">Pedobacter psychroterrae</name>
    <dbReference type="NCBI Taxonomy" id="2530453"/>
    <lineage>
        <taxon>Bacteria</taxon>
        <taxon>Pseudomonadati</taxon>
        <taxon>Bacteroidota</taxon>
        <taxon>Sphingobacteriia</taxon>
        <taxon>Sphingobacteriales</taxon>
        <taxon>Sphingobacteriaceae</taxon>
        <taxon>Pedobacter</taxon>
    </lineage>
</organism>
<sequence length="60" mass="6574">MRYAKSPYPLRGYGASGGWAKPYLSRPTLSPVGLEAPSWGAVGALKRNRIRFLHLMEGAI</sequence>
<dbReference type="RefSeq" id="WP_131596288.1">
    <property type="nucleotide sequence ID" value="NZ_SJSL01000002.1"/>
</dbReference>
<comment type="caution">
    <text evidence="1">The sequence shown here is derived from an EMBL/GenBank/DDBJ whole genome shotgun (WGS) entry which is preliminary data.</text>
</comment>
<accession>A0A4R0NNG0</accession>
<evidence type="ECO:0000313" key="1">
    <source>
        <dbReference type="EMBL" id="TCD01488.1"/>
    </source>
</evidence>
<reference evidence="1 2" key="1">
    <citation type="submission" date="2019-02" db="EMBL/GenBank/DDBJ databases">
        <title>Pedobacter sp. RP-1-14 sp. nov., isolated from Arctic soil.</title>
        <authorList>
            <person name="Dahal R.H."/>
        </authorList>
    </citation>
    <scope>NUCLEOTIDE SEQUENCE [LARGE SCALE GENOMIC DNA]</scope>
    <source>
        <strain evidence="1 2">RP-1-14</strain>
    </source>
</reference>
<gene>
    <name evidence="1" type="ORF">EZ437_12180</name>
</gene>
<dbReference type="Proteomes" id="UP000293347">
    <property type="component" value="Unassembled WGS sequence"/>
</dbReference>
<protein>
    <submittedName>
        <fullName evidence="1">Uncharacterized protein</fullName>
    </submittedName>
</protein>
<keyword evidence="2" id="KW-1185">Reference proteome</keyword>
<dbReference type="EMBL" id="SJSL01000002">
    <property type="protein sequence ID" value="TCD01488.1"/>
    <property type="molecule type" value="Genomic_DNA"/>
</dbReference>
<name>A0A4R0NNG0_9SPHI</name>
<proteinExistence type="predicted"/>
<evidence type="ECO:0000313" key="2">
    <source>
        <dbReference type="Proteomes" id="UP000293347"/>
    </source>
</evidence>
<dbReference type="AlphaFoldDB" id="A0A4R0NNG0"/>